<sequence length="127" mass="13380">MHVPDAPARRRRPGEPIPGSAHRAGRLAARCDADRGRLAQLLTEELLTVRETFAVARDEPDPAVLAARLLATVLPRAIPPLAVAALAGELAAVAAEGGGSVSDVDVRVWFIAWSLGDVAHQPGSRRT</sequence>
<proteinExistence type="predicted"/>
<comment type="caution">
    <text evidence="2">The sequence shown here is derived from an EMBL/GenBank/DDBJ whole genome shotgun (WGS) entry which is preliminary data.</text>
</comment>
<dbReference type="EMBL" id="PYYB01000001">
    <property type="protein sequence ID" value="PTL58532.1"/>
    <property type="molecule type" value="Genomic_DNA"/>
</dbReference>
<dbReference type="Proteomes" id="UP000240739">
    <property type="component" value="Unassembled WGS sequence"/>
</dbReference>
<reference evidence="2 3" key="1">
    <citation type="submission" date="2018-03" db="EMBL/GenBank/DDBJ databases">
        <title>Aquarubrobacter algicola gen. nov., sp. nov., a novel actinobacterium isolated from shallow eutrophic lake during the end of cyanobacterial harmful algal blooms.</title>
        <authorList>
            <person name="Chun S.J."/>
        </authorList>
    </citation>
    <scope>NUCLEOTIDE SEQUENCE [LARGE SCALE GENOMIC DNA]</scope>
    <source>
        <strain evidence="2 3">Seoho-28</strain>
    </source>
</reference>
<dbReference type="AlphaFoldDB" id="A0A2T4UH14"/>
<organism evidence="2 3">
    <name type="scientific">Paraconexibacter algicola</name>
    <dbReference type="NCBI Taxonomy" id="2133960"/>
    <lineage>
        <taxon>Bacteria</taxon>
        <taxon>Bacillati</taxon>
        <taxon>Actinomycetota</taxon>
        <taxon>Thermoleophilia</taxon>
        <taxon>Solirubrobacterales</taxon>
        <taxon>Paraconexibacteraceae</taxon>
        <taxon>Paraconexibacter</taxon>
    </lineage>
</organism>
<protein>
    <submittedName>
        <fullName evidence="2">Uncharacterized protein</fullName>
    </submittedName>
</protein>
<feature type="region of interest" description="Disordered" evidence="1">
    <location>
        <begin position="1"/>
        <end position="26"/>
    </location>
</feature>
<evidence type="ECO:0000256" key="1">
    <source>
        <dbReference type="SAM" id="MobiDB-lite"/>
    </source>
</evidence>
<accession>A0A2T4UH14</accession>
<evidence type="ECO:0000313" key="3">
    <source>
        <dbReference type="Proteomes" id="UP000240739"/>
    </source>
</evidence>
<dbReference type="RefSeq" id="WP_107566970.1">
    <property type="nucleotide sequence ID" value="NZ_PYYB01000001.1"/>
</dbReference>
<evidence type="ECO:0000313" key="2">
    <source>
        <dbReference type="EMBL" id="PTL58532.1"/>
    </source>
</evidence>
<gene>
    <name evidence="2" type="ORF">C7Y72_02100</name>
</gene>
<name>A0A2T4UH14_9ACTN</name>
<keyword evidence="3" id="KW-1185">Reference proteome</keyword>